<dbReference type="SUPFAM" id="SSF57716">
    <property type="entry name" value="Glucocorticoid receptor-like (DNA-binding domain)"/>
    <property type="match status" value="1"/>
</dbReference>
<reference evidence="8" key="1">
    <citation type="journal article" date="2011" name="Genome Res.">
        <title>Phylogeny-wide analysis of social amoeba genomes highlights ancient origins for complex intercellular communication.</title>
        <authorList>
            <person name="Heidel A.J."/>
            <person name="Lawal H.M."/>
            <person name="Felder M."/>
            <person name="Schilde C."/>
            <person name="Helps N.R."/>
            <person name="Tunggal B."/>
            <person name="Rivero F."/>
            <person name="John U."/>
            <person name="Schleicher M."/>
            <person name="Eichinger L."/>
            <person name="Platzer M."/>
            <person name="Noegel A.A."/>
            <person name="Schaap P."/>
            <person name="Gloeckner G."/>
        </authorList>
    </citation>
    <scope>NUCLEOTIDE SEQUENCE [LARGE SCALE GENOMIC DNA]</scope>
    <source>
        <strain evidence="8">SH3</strain>
    </source>
</reference>
<evidence type="ECO:0000313" key="7">
    <source>
        <dbReference type="EMBL" id="EGG21570.1"/>
    </source>
</evidence>
<dbReference type="SUPFAM" id="SSF50729">
    <property type="entry name" value="PH domain-like"/>
    <property type="match status" value="2"/>
</dbReference>
<dbReference type="PROSITE" id="PS50003">
    <property type="entry name" value="PH_DOMAIN"/>
    <property type="match status" value="2"/>
</dbReference>
<dbReference type="SMART" id="SM00132">
    <property type="entry name" value="LIM"/>
    <property type="match status" value="2"/>
</dbReference>
<dbReference type="PANTHER" id="PTHR12752:SF9">
    <property type="entry name" value="KRAMER, ISOFORM I"/>
    <property type="match status" value="1"/>
</dbReference>
<keyword evidence="3" id="KW-0440">LIM domain</keyword>
<evidence type="ECO:0000313" key="8">
    <source>
        <dbReference type="Proteomes" id="UP000007797"/>
    </source>
</evidence>
<dbReference type="Proteomes" id="UP000007797">
    <property type="component" value="Unassembled WGS sequence"/>
</dbReference>
<evidence type="ECO:0000259" key="5">
    <source>
        <dbReference type="PROSITE" id="PS50003"/>
    </source>
</evidence>
<dbReference type="PROSITE" id="PS00478">
    <property type="entry name" value="LIM_DOMAIN_1"/>
    <property type="match status" value="1"/>
</dbReference>
<dbReference type="GeneID" id="14873121"/>
<feature type="region of interest" description="Disordered" evidence="4">
    <location>
        <begin position="403"/>
        <end position="422"/>
    </location>
</feature>
<accession>F4PSU2</accession>
<dbReference type="CDD" id="cd00821">
    <property type="entry name" value="PH"/>
    <property type="match status" value="1"/>
</dbReference>
<dbReference type="Gene3D" id="2.10.110.10">
    <property type="entry name" value="Cysteine Rich Protein"/>
    <property type="match status" value="2"/>
</dbReference>
<dbReference type="InterPro" id="IPR011993">
    <property type="entry name" value="PH-like_dom_sf"/>
</dbReference>
<dbReference type="PANTHER" id="PTHR12752">
    <property type="entry name" value="PHOSPHOINOSITOL 3-PHOSPHATE-BINDING PROTEIN"/>
    <property type="match status" value="1"/>
</dbReference>
<dbReference type="EMBL" id="GL883010">
    <property type="protein sequence ID" value="EGG21570.1"/>
    <property type="molecule type" value="Genomic_DNA"/>
</dbReference>
<feature type="domain" description="PH" evidence="5">
    <location>
        <begin position="135"/>
        <end position="270"/>
    </location>
</feature>
<evidence type="ECO:0000256" key="1">
    <source>
        <dbReference type="ARBA" id="ARBA00022723"/>
    </source>
</evidence>
<dbReference type="STRING" id="1054147.F4PSU2"/>
<feature type="compositionally biased region" description="Low complexity" evidence="4">
    <location>
        <begin position="330"/>
        <end position="342"/>
    </location>
</feature>
<feature type="domain" description="LIM zinc-binding" evidence="6">
    <location>
        <begin position="601"/>
        <end position="661"/>
    </location>
</feature>
<keyword evidence="8" id="KW-1185">Reference proteome</keyword>
<proteinExistence type="predicted"/>
<dbReference type="CDD" id="cd08368">
    <property type="entry name" value="LIM"/>
    <property type="match status" value="2"/>
</dbReference>
<sequence length="661" mass="74058">MEIKEGQVSILTTDGKTWKKRHCVLKNRILYVYENKSKVEQDKILHFIPLARCGVITTALKGPNGRPFCFKVSHQIDDSIQYWMSSDSEEEMKDWVPQMQQCCAVQKEPEPTKENFRNRSKSVAFKPGALQMAGISDFSGWLKKQANAGLRKGQWKKRWFVLKDMILYYYEGPEAKLKDSDKYLTQPPPESPKSNENDSNNNNKNIILLNEWLSTLSTLSIQEPCQFLYNVSFVIQLLDKLNIKVTNIGEKPDTKEKEREWLLASFDSIIKTVQSNNIKLDSNLTSHDFINRNSISVLGFAQSLYDFAHNLNQNNIKITVDHSPAPAPPSSTTSSAVTSPSISSPPLPSQQSQELKNNNNNENNTNTTNTTNSGVSMSDIDMDNTTNNILEILDKVSDSNTTLSINGANEHGGSDQSSNASGAQDASIISGLGGLGSEQPLINELLNADEFIGLSIHSTPNTPAKNPPPNYTNKFISPHRAPLKRVETKDVIGEFDKMFSTFGSNLKKCGKCNEPITGDLKIDACGKSWHPHHLFCSCCNKHLIDVEDVPYIERSDKLFCKECHDKSFSESHCSTCNKSLMITFAHKGKILCNEHYAIIASLCQKCEKPISDLNLSFSIDQKKWHQACFSCTFCKKSLSDPSHCVTKNSNPYCHECNVKLF</sequence>
<keyword evidence="2 3" id="KW-0862">Zinc</keyword>
<dbReference type="Pfam" id="PF00412">
    <property type="entry name" value="LIM"/>
    <property type="match status" value="2"/>
</dbReference>
<dbReference type="Pfam" id="PF00169">
    <property type="entry name" value="PH"/>
    <property type="match status" value="2"/>
</dbReference>
<dbReference type="OMA" id="MITFAYK"/>
<dbReference type="OrthoDB" id="1112565at2759"/>
<dbReference type="RefSeq" id="XP_004359420.1">
    <property type="nucleotide sequence ID" value="XM_004359363.1"/>
</dbReference>
<protein>
    <submittedName>
        <fullName evidence="7">Prespore-specific protein</fullName>
    </submittedName>
</protein>
<evidence type="ECO:0000256" key="2">
    <source>
        <dbReference type="ARBA" id="ARBA00022833"/>
    </source>
</evidence>
<dbReference type="InterPro" id="IPR001781">
    <property type="entry name" value="Znf_LIM"/>
</dbReference>
<dbReference type="InterPro" id="IPR001849">
    <property type="entry name" value="PH_domain"/>
</dbReference>
<feature type="compositionally biased region" description="Low complexity" evidence="4">
    <location>
        <begin position="349"/>
        <end position="372"/>
    </location>
</feature>
<organism evidence="7 8">
    <name type="scientific">Cavenderia fasciculata</name>
    <name type="common">Slime mold</name>
    <name type="synonym">Dictyostelium fasciculatum</name>
    <dbReference type="NCBI Taxonomy" id="261658"/>
    <lineage>
        <taxon>Eukaryota</taxon>
        <taxon>Amoebozoa</taxon>
        <taxon>Evosea</taxon>
        <taxon>Eumycetozoa</taxon>
        <taxon>Dictyostelia</taxon>
        <taxon>Acytosteliales</taxon>
        <taxon>Cavenderiaceae</taxon>
        <taxon>Cavenderia</taxon>
    </lineage>
</organism>
<evidence type="ECO:0000259" key="6">
    <source>
        <dbReference type="PROSITE" id="PS50023"/>
    </source>
</evidence>
<feature type="domain" description="PH" evidence="5">
    <location>
        <begin position="1"/>
        <end position="104"/>
    </location>
</feature>
<dbReference type="SMART" id="SM00233">
    <property type="entry name" value="PH"/>
    <property type="match status" value="2"/>
</dbReference>
<dbReference type="Gene3D" id="2.30.29.30">
    <property type="entry name" value="Pleckstrin-homology domain (PH domain)/Phosphotyrosine-binding domain (PTB)"/>
    <property type="match status" value="2"/>
</dbReference>
<feature type="domain" description="LIM zinc-binding" evidence="6">
    <location>
        <begin position="507"/>
        <end position="570"/>
    </location>
</feature>
<keyword evidence="1 3" id="KW-0479">Metal-binding</keyword>
<dbReference type="GO" id="GO:0046872">
    <property type="term" value="F:metal ion binding"/>
    <property type="evidence" value="ECO:0007669"/>
    <property type="project" value="UniProtKB-KW"/>
</dbReference>
<feature type="region of interest" description="Disordered" evidence="4">
    <location>
        <begin position="319"/>
        <end position="382"/>
    </location>
</feature>
<evidence type="ECO:0000256" key="4">
    <source>
        <dbReference type="SAM" id="MobiDB-lite"/>
    </source>
</evidence>
<name>F4PSU2_CACFS</name>
<gene>
    <name evidence="7" type="ORF">DFA_01456</name>
</gene>
<feature type="region of interest" description="Disordered" evidence="4">
    <location>
        <begin position="179"/>
        <end position="202"/>
    </location>
</feature>
<evidence type="ECO:0000256" key="3">
    <source>
        <dbReference type="PROSITE-ProRule" id="PRU00125"/>
    </source>
</evidence>
<dbReference type="KEGG" id="dfa:DFA_01456"/>
<dbReference type="PROSITE" id="PS50023">
    <property type="entry name" value="LIM_DOMAIN_2"/>
    <property type="match status" value="2"/>
</dbReference>
<dbReference type="AlphaFoldDB" id="F4PSU2"/>